<dbReference type="PROSITE" id="PS00028">
    <property type="entry name" value="ZINC_FINGER_C2H2_1"/>
    <property type="match status" value="13"/>
</dbReference>
<evidence type="ECO:0000313" key="12">
    <source>
        <dbReference type="EMBL" id="KAK7867786.1"/>
    </source>
</evidence>
<dbReference type="InterPro" id="IPR036236">
    <property type="entry name" value="Znf_C2H2_sf"/>
</dbReference>
<feature type="domain" description="C2H2-type" evidence="11">
    <location>
        <begin position="234"/>
        <end position="261"/>
    </location>
</feature>
<keyword evidence="5" id="KW-0862">Zinc</keyword>
<dbReference type="GO" id="GO:0000978">
    <property type="term" value="F:RNA polymerase II cis-regulatory region sequence-specific DNA binding"/>
    <property type="evidence" value="ECO:0007669"/>
    <property type="project" value="TreeGrafter"/>
</dbReference>
<feature type="domain" description="C2H2-type" evidence="11">
    <location>
        <begin position="325"/>
        <end position="347"/>
    </location>
</feature>
<dbReference type="EMBL" id="JAZDUA010000110">
    <property type="protein sequence ID" value="KAK7867786.1"/>
    <property type="molecule type" value="Genomic_DNA"/>
</dbReference>
<dbReference type="Gene3D" id="3.30.160.60">
    <property type="entry name" value="Classic Zinc Finger"/>
    <property type="match status" value="8"/>
</dbReference>
<sequence length="716" mass="83062">MEIHDVQSQNLGSPVYTLHIQETNEFPSSQLVLINDAESIGNGTLMTQNTLLEIGLDIVKIDDWQESDKGKTELLPEMGNKITRSTHIDNANKANHEYVDKTGSSELNGNTSESETYRGKMVQAQTKEITKSYLDLQEAAFAVHGLDLSLPIECDMCNIEFDDLEKFDAHMKEHEETKRYMCQLCSKTYMSWQNLVAHRKVCHNGQFISCDHCSHRKIHYSLGPINYPVGDFPFGCEKCNVGFTTHNELNRHYRSHPEKNTVELLENMLKETRETVERSEVDIDSENEDQEEKSVFFRCKTCTEEISMETYLTHKKMHPDICVFYKCPYCERVFYTHSRFISHKEGHGIKEYKCKRCQRIFKNKLYWDIHKLSHVISKQYNCFNCQLEFVVPGDLSNHIKEVHNPHPERKLTCDICFMHFTVERFMKHYLLCLTQLKSQQVSVKNEQGNYTCSDCNEVFSNPKALIRHKKVHSFAKDPHLCEVCGMSIQNLGAFIAHIRSHGKEYSRKLVELNGTSENEALNYEGTIKGKNFMCEFCGNSFRNNKLLKLHVQRHNKIKPFDCTICSMAFYTGEQLTVHMRHHTGERPYQCTVCKKSFASSGVLYAHRRLHNSTKQHVCSVCNKSFLWRSAYHNHMRSHSAIRPFKCNECSKTFLFKHKLTAHKNTHEKGRPTELSHQCTDCGQSFSSASELQNHHENKCFLSMITFMPTSDVVNKE</sequence>
<dbReference type="AlphaFoldDB" id="A0AAN9VQK7"/>
<proteinExistence type="predicted"/>
<dbReference type="FunFam" id="3.30.160.60:FF:000557">
    <property type="entry name" value="zinc finger and SCAN domain-containing protein 29"/>
    <property type="match status" value="1"/>
</dbReference>
<organism evidence="12 13">
    <name type="scientific">Gryllus longicercus</name>
    <dbReference type="NCBI Taxonomy" id="2509291"/>
    <lineage>
        <taxon>Eukaryota</taxon>
        <taxon>Metazoa</taxon>
        <taxon>Ecdysozoa</taxon>
        <taxon>Arthropoda</taxon>
        <taxon>Hexapoda</taxon>
        <taxon>Insecta</taxon>
        <taxon>Pterygota</taxon>
        <taxon>Neoptera</taxon>
        <taxon>Polyneoptera</taxon>
        <taxon>Orthoptera</taxon>
        <taxon>Ensifera</taxon>
        <taxon>Gryllidea</taxon>
        <taxon>Grylloidea</taxon>
        <taxon>Gryllidae</taxon>
        <taxon>Gryllinae</taxon>
        <taxon>Gryllus</taxon>
    </lineage>
</organism>
<feature type="coiled-coil region" evidence="10">
    <location>
        <begin position="262"/>
        <end position="289"/>
    </location>
</feature>
<dbReference type="SUPFAM" id="SSF57667">
    <property type="entry name" value="beta-beta-alpha zinc fingers"/>
    <property type="match status" value="7"/>
</dbReference>
<comment type="subcellular location">
    <subcellularLocation>
        <location evidence="1">Nucleus</location>
    </subcellularLocation>
</comment>
<keyword evidence="13" id="KW-1185">Reference proteome</keyword>
<feature type="domain" description="C2H2-type" evidence="11">
    <location>
        <begin position="644"/>
        <end position="671"/>
    </location>
</feature>
<dbReference type="Pfam" id="PF00096">
    <property type="entry name" value="zf-C2H2"/>
    <property type="match status" value="6"/>
</dbReference>
<keyword evidence="8" id="KW-0539">Nucleus</keyword>
<feature type="domain" description="C2H2-type" evidence="11">
    <location>
        <begin position="588"/>
        <end position="615"/>
    </location>
</feature>
<feature type="domain" description="C2H2-type" evidence="11">
    <location>
        <begin position="616"/>
        <end position="643"/>
    </location>
</feature>
<name>A0AAN9VQK7_9ORTH</name>
<keyword evidence="2" id="KW-0479">Metal-binding</keyword>
<dbReference type="SMART" id="SM00355">
    <property type="entry name" value="ZnF_C2H2"/>
    <property type="match status" value="15"/>
</dbReference>
<dbReference type="GO" id="GO:0005654">
    <property type="term" value="C:nucleoplasm"/>
    <property type="evidence" value="ECO:0007669"/>
    <property type="project" value="TreeGrafter"/>
</dbReference>
<reference evidence="12 13" key="1">
    <citation type="submission" date="2024-03" db="EMBL/GenBank/DDBJ databases">
        <title>The genome assembly and annotation of the cricket Gryllus longicercus Weissman &amp; Gray.</title>
        <authorList>
            <person name="Szrajer S."/>
            <person name="Gray D."/>
            <person name="Ylla G."/>
        </authorList>
    </citation>
    <scope>NUCLEOTIDE SEQUENCE [LARGE SCALE GENOMIC DNA]</scope>
    <source>
        <strain evidence="12">DAG 2021-001</strain>
        <tissue evidence="12">Whole body minus gut</tissue>
    </source>
</reference>
<feature type="domain" description="C2H2-type" evidence="11">
    <location>
        <begin position="560"/>
        <end position="587"/>
    </location>
</feature>
<evidence type="ECO:0000256" key="5">
    <source>
        <dbReference type="ARBA" id="ARBA00022833"/>
    </source>
</evidence>
<evidence type="ECO:0000256" key="2">
    <source>
        <dbReference type="ARBA" id="ARBA00022723"/>
    </source>
</evidence>
<evidence type="ECO:0000256" key="10">
    <source>
        <dbReference type="SAM" id="Coils"/>
    </source>
</evidence>
<feature type="domain" description="C2H2-type" evidence="11">
    <location>
        <begin position="676"/>
        <end position="694"/>
    </location>
</feature>
<feature type="domain" description="C2H2-type" evidence="11">
    <location>
        <begin position="180"/>
        <end position="208"/>
    </location>
</feature>
<evidence type="ECO:0000256" key="7">
    <source>
        <dbReference type="ARBA" id="ARBA00023163"/>
    </source>
</evidence>
<dbReference type="PANTHER" id="PTHR24399:SF23">
    <property type="entry name" value="C2H2-TYPE DOMAIN-CONTAINING PROTEIN"/>
    <property type="match status" value="1"/>
</dbReference>
<accession>A0AAN9VQK7</accession>
<evidence type="ECO:0000256" key="6">
    <source>
        <dbReference type="ARBA" id="ARBA00023015"/>
    </source>
</evidence>
<feature type="domain" description="C2H2-type" evidence="11">
    <location>
        <begin position="380"/>
        <end position="408"/>
    </location>
</feature>
<evidence type="ECO:0000313" key="13">
    <source>
        <dbReference type="Proteomes" id="UP001378592"/>
    </source>
</evidence>
<dbReference type="FunFam" id="3.30.160.60:FF:000086">
    <property type="entry name" value="transcription factor E4F1 isoform X1"/>
    <property type="match status" value="1"/>
</dbReference>
<comment type="caution">
    <text evidence="12">The sequence shown here is derived from an EMBL/GenBank/DDBJ whole genome shotgun (WGS) entry which is preliminary data.</text>
</comment>
<evidence type="ECO:0000256" key="9">
    <source>
        <dbReference type="PROSITE-ProRule" id="PRU00042"/>
    </source>
</evidence>
<evidence type="ECO:0000256" key="4">
    <source>
        <dbReference type="ARBA" id="ARBA00022771"/>
    </source>
</evidence>
<protein>
    <recommendedName>
        <fullName evidence="11">C2H2-type domain-containing protein</fullName>
    </recommendedName>
</protein>
<keyword evidence="7" id="KW-0804">Transcription</keyword>
<keyword evidence="6" id="KW-0805">Transcription regulation</keyword>
<feature type="domain" description="C2H2-type" evidence="11">
    <location>
        <begin position="479"/>
        <end position="506"/>
    </location>
</feature>
<keyword evidence="4 9" id="KW-0863">Zinc-finger</keyword>
<evidence type="ECO:0000256" key="3">
    <source>
        <dbReference type="ARBA" id="ARBA00022737"/>
    </source>
</evidence>
<dbReference type="PROSITE" id="PS50157">
    <property type="entry name" value="ZINC_FINGER_C2H2_2"/>
    <property type="match status" value="13"/>
</dbReference>
<evidence type="ECO:0000256" key="8">
    <source>
        <dbReference type="ARBA" id="ARBA00023242"/>
    </source>
</evidence>
<feature type="domain" description="C2H2-type" evidence="11">
    <location>
        <begin position="450"/>
        <end position="477"/>
    </location>
</feature>
<dbReference type="GO" id="GO:0001227">
    <property type="term" value="F:DNA-binding transcription repressor activity, RNA polymerase II-specific"/>
    <property type="evidence" value="ECO:0007669"/>
    <property type="project" value="TreeGrafter"/>
</dbReference>
<keyword evidence="3" id="KW-0677">Repeat</keyword>
<dbReference type="PANTHER" id="PTHR24399">
    <property type="entry name" value="ZINC FINGER AND BTB DOMAIN-CONTAINING"/>
    <property type="match status" value="1"/>
</dbReference>
<feature type="domain" description="C2H2-type" evidence="11">
    <location>
        <begin position="352"/>
        <end position="379"/>
    </location>
</feature>
<dbReference type="Proteomes" id="UP001378592">
    <property type="component" value="Unassembled WGS sequence"/>
</dbReference>
<dbReference type="GO" id="GO:0008270">
    <property type="term" value="F:zinc ion binding"/>
    <property type="evidence" value="ECO:0007669"/>
    <property type="project" value="UniProtKB-KW"/>
</dbReference>
<keyword evidence="10" id="KW-0175">Coiled coil</keyword>
<evidence type="ECO:0000259" key="11">
    <source>
        <dbReference type="PROSITE" id="PS50157"/>
    </source>
</evidence>
<dbReference type="InterPro" id="IPR013087">
    <property type="entry name" value="Znf_C2H2_type"/>
</dbReference>
<feature type="domain" description="C2H2-type" evidence="11">
    <location>
        <begin position="532"/>
        <end position="559"/>
    </location>
</feature>
<gene>
    <name evidence="12" type="ORF">R5R35_001204</name>
</gene>
<evidence type="ECO:0000256" key="1">
    <source>
        <dbReference type="ARBA" id="ARBA00004123"/>
    </source>
</evidence>